<accession>A0ABR4Q7L0</accession>
<comment type="caution">
    <text evidence="1">The sequence shown here is derived from an EMBL/GenBank/DDBJ whole genome shotgun (WGS) entry which is preliminary data.</text>
</comment>
<keyword evidence="2" id="KW-1185">Reference proteome</keyword>
<dbReference type="Proteomes" id="UP001651158">
    <property type="component" value="Unassembled WGS sequence"/>
</dbReference>
<gene>
    <name evidence="1" type="ORF">TcWFU_000399</name>
</gene>
<evidence type="ECO:0000313" key="1">
    <source>
        <dbReference type="EMBL" id="KAL5105621.1"/>
    </source>
</evidence>
<organism evidence="1 2">
    <name type="scientific">Taenia crassiceps</name>
    <dbReference type="NCBI Taxonomy" id="6207"/>
    <lineage>
        <taxon>Eukaryota</taxon>
        <taxon>Metazoa</taxon>
        <taxon>Spiralia</taxon>
        <taxon>Lophotrochozoa</taxon>
        <taxon>Platyhelminthes</taxon>
        <taxon>Cestoda</taxon>
        <taxon>Eucestoda</taxon>
        <taxon>Cyclophyllidea</taxon>
        <taxon>Taeniidae</taxon>
        <taxon>Taenia</taxon>
    </lineage>
</organism>
<sequence>MRLPTSREAKAEAMDVCRLLADKCTGALVKALEEEGVAMLCTDVPDKSVLSVNETLSVVLLYCSNDKLLVKAGEDVSRGLLDFLIFRLPHYLHAQRRLSPSRKILHQTAAIGSLLALLSPLGEGNVVLGKGDSEALCPVYAGLCKATAADAAQPMEIRKRASSCLSHSLLKGLKGTHDENSIRSLFSGVDEYLQRCKDCADLNGVVVHLCLAITMSGDPSTQKMLLDLRVIKVIMGILECFLIQI</sequence>
<dbReference type="EMBL" id="JAKROA010000007">
    <property type="protein sequence ID" value="KAL5105621.1"/>
    <property type="molecule type" value="Genomic_DNA"/>
</dbReference>
<protein>
    <submittedName>
        <fullName evidence="1">Uncharacterized protein</fullName>
    </submittedName>
</protein>
<evidence type="ECO:0000313" key="2">
    <source>
        <dbReference type="Proteomes" id="UP001651158"/>
    </source>
</evidence>
<reference evidence="1 2" key="1">
    <citation type="journal article" date="2022" name="Front. Cell. Infect. Microbiol.">
        <title>The Genomes of Two Strains of Taenia crassiceps the Animal Model for the Study of Human Cysticercosis.</title>
        <authorList>
            <person name="Bobes R.J."/>
            <person name="Estrada K."/>
            <person name="Rios-Valencia D.G."/>
            <person name="Calderon-Gallegos A."/>
            <person name="de la Torre P."/>
            <person name="Carrero J.C."/>
            <person name="Sanchez-Flores A."/>
            <person name="Laclette J.P."/>
        </authorList>
    </citation>
    <scope>NUCLEOTIDE SEQUENCE [LARGE SCALE GENOMIC DNA]</scope>
    <source>
        <strain evidence="1">WFUcys</strain>
    </source>
</reference>
<name>A0ABR4Q7L0_9CEST</name>
<proteinExistence type="predicted"/>